<evidence type="ECO:0000256" key="4">
    <source>
        <dbReference type="HAMAP-Rule" id="MF_01914"/>
    </source>
</evidence>
<dbReference type="AlphaFoldDB" id="A0A1R4EG86"/>
<reference evidence="7" key="1">
    <citation type="submission" date="2017-02" db="EMBL/GenBank/DDBJ databases">
        <authorList>
            <person name="Mornico D."/>
        </authorList>
    </citation>
    <scope>NUCLEOTIDE SEQUENCE [LARGE SCALE GENOMIC DNA]</scope>
</reference>
<accession>A0A1R4EG86</accession>
<feature type="domain" description="Organic solvent tolerance-like N-terminal" evidence="5">
    <location>
        <begin position="64"/>
        <end position="170"/>
    </location>
</feature>
<comment type="similarity">
    <text evidence="4">Belongs to the LptA family.</text>
</comment>
<comment type="subcellular location">
    <subcellularLocation>
        <location evidence="4">Periplasm</location>
    </subcellularLocation>
</comment>
<comment type="function">
    <text evidence="4">Involved in the assembly of lipopolysaccharide (LPS). Required for the translocation of LPS from the inner membrane to the outer membrane. May form a bridge between the inner membrane and the outer membrane, via interactions with LptC and LptD, thereby facilitating LPS transfer across the periplasm.</text>
</comment>
<name>A0A1R4EG86_9GAMM</name>
<gene>
    <name evidence="4 6" type="primary">lptA</name>
    <name evidence="6" type="ORF">A1019T_01460</name>
</gene>
<dbReference type="Gene3D" id="2.60.450.10">
    <property type="entry name" value="Lipopolysaccharide (LPS) transport protein A like domain"/>
    <property type="match status" value="1"/>
</dbReference>
<dbReference type="OrthoDB" id="9795964at2"/>
<evidence type="ECO:0000313" key="7">
    <source>
        <dbReference type="Proteomes" id="UP000188169"/>
    </source>
</evidence>
<dbReference type="NCBIfam" id="TIGR03002">
    <property type="entry name" value="outer_YhbN_LptA"/>
    <property type="match status" value="1"/>
</dbReference>
<comment type="subunit">
    <text evidence="4">Component of the lipopolysaccharide transport and assembly complex.</text>
</comment>
<dbReference type="GO" id="GO:0001530">
    <property type="term" value="F:lipopolysaccharide binding"/>
    <property type="evidence" value="ECO:0007669"/>
    <property type="project" value="InterPro"/>
</dbReference>
<evidence type="ECO:0000256" key="1">
    <source>
        <dbReference type="ARBA" id="ARBA00022448"/>
    </source>
</evidence>
<dbReference type="InterPro" id="IPR052037">
    <property type="entry name" value="LPS_export_LptA"/>
</dbReference>
<organism evidence="6 7">
    <name type="scientific">Psychrobacter pasteurii</name>
    <dbReference type="NCBI Taxonomy" id="1945520"/>
    <lineage>
        <taxon>Bacteria</taxon>
        <taxon>Pseudomonadati</taxon>
        <taxon>Pseudomonadota</taxon>
        <taxon>Gammaproteobacteria</taxon>
        <taxon>Moraxellales</taxon>
        <taxon>Moraxellaceae</taxon>
        <taxon>Psychrobacter</taxon>
    </lineage>
</organism>
<dbReference type="InterPro" id="IPR005653">
    <property type="entry name" value="OstA-like_N"/>
</dbReference>
<dbReference type="PANTHER" id="PTHR36504">
    <property type="entry name" value="LIPOPOLYSACCHARIDE EXPORT SYSTEM PROTEIN LPTA"/>
    <property type="match status" value="1"/>
</dbReference>
<keyword evidence="1 4" id="KW-0813">Transport</keyword>
<dbReference type="PANTHER" id="PTHR36504:SF1">
    <property type="entry name" value="LIPOPOLYSACCHARIDE EXPORT SYSTEM PROTEIN LPTA"/>
    <property type="match status" value="1"/>
</dbReference>
<dbReference type="HAMAP" id="MF_01914">
    <property type="entry name" value="LPS_assembly_LptA"/>
    <property type="match status" value="1"/>
</dbReference>
<evidence type="ECO:0000259" key="5">
    <source>
        <dbReference type="Pfam" id="PF03968"/>
    </source>
</evidence>
<keyword evidence="2" id="KW-0732">Signal</keyword>
<proteinExistence type="inferred from homology"/>
<dbReference type="EMBL" id="FUGD01000087">
    <property type="protein sequence ID" value="SJM37488.1"/>
    <property type="molecule type" value="Genomic_DNA"/>
</dbReference>
<dbReference type="GO" id="GO:0017089">
    <property type="term" value="F:glycolipid transfer activity"/>
    <property type="evidence" value="ECO:0007669"/>
    <property type="project" value="TreeGrafter"/>
</dbReference>
<dbReference type="Pfam" id="PF03968">
    <property type="entry name" value="LptD_N"/>
    <property type="match status" value="1"/>
</dbReference>
<keyword evidence="3 4" id="KW-0574">Periplasm</keyword>
<dbReference type="InterPro" id="IPR014340">
    <property type="entry name" value="LptA"/>
</dbReference>
<dbReference type="GO" id="GO:0030288">
    <property type="term" value="C:outer membrane-bounded periplasmic space"/>
    <property type="evidence" value="ECO:0007669"/>
    <property type="project" value="TreeGrafter"/>
</dbReference>
<keyword evidence="7" id="KW-1185">Reference proteome</keyword>
<evidence type="ECO:0000313" key="6">
    <source>
        <dbReference type="EMBL" id="SJM37488.1"/>
    </source>
</evidence>
<evidence type="ECO:0000256" key="3">
    <source>
        <dbReference type="ARBA" id="ARBA00022764"/>
    </source>
</evidence>
<dbReference type="Proteomes" id="UP000188169">
    <property type="component" value="Unassembled WGS sequence"/>
</dbReference>
<evidence type="ECO:0000256" key="2">
    <source>
        <dbReference type="ARBA" id="ARBA00022729"/>
    </source>
</evidence>
<dbReference type="STRING" id="1945520.A1019T_01460"/>
<protein>
    <recommendedName>
        <fullName evidence="4">Lipopolysaccharide export system protein LptA</fullName>
    </recommendedName>
</protein>
<dbReference type="GO" id="GO:0043165">
    <property type="term" value="P:Gram-negative-bacterium-type cell outer membrane assembly"/>
    <property type="evidence" value="ECO:0007669"/>
    <property type="project" value="UniProtKB-UniRule"/>
</dbReference>
<dbReference type="GO" id="GO:0009279">
    <property type="term" value="C:cell outer membrane"/>
    <property type="evidence" value="ECO:0007669"/>
    <property type="project" value="TreeGrafter"/>
</dbReference>
<dbReference type="GO" id="GO:0015920">
    <property type="term" value="P:lipopolysaccharide transport"/>
    <property type="evidence" value="ECO:0007669"/>
    <property type="project" value="UniProtKB-UniRule"/>
</dbReference>
<sequence>MNKRSNIKALINSNQYSNTLKVMGSYMLNLPRVALCATAVIASTASFQANALPSDAQQPIRLLADKATYSERTGVTSYSGNVTITQGTLKLAADNITVNLSDGRSIQSAIATGRPATMQQVVTKEKGLAKGQANKIDYNAQNGIVTLTGNAKLTQNGASFAGNVIRYSLKVGDVEATAGGSQRVELIFPPSQSNSRTGIR</sequence>